<comment type="caution">
    <text evidence="20">The sequence shown here is derived from an EMBL/GenBank/DDBJ whole genome shotgun (WGS) entry which is preliminary data.</text>
</comment>
<feature type="binding site" evidence="16">
    <location>
        <position position="180"/>
    </location>
    <ligand>
        <name>Fe cation</name>
        <dbReference type="ChEBI" id="CHEBI:24875"/>
    </ligand>
</feature>
<comment type="catalytic activity">
    <reaction evidence="1 17">
        <text>alpha-D-galactose 1-phosphate + UDP-alpha-D-glucose = alpha-D-glucose 1-phosphate + UDP-alpha-D-galactose</text>
        <dbReference type="Rhea" id="RHEA:13989"/>
        <dbReference type="ChEBI" id="CHEBI:58336"/>
        <dbReference type="ChEBI" id="CHEBI:58601"/>
        <dbReference type="ChEBI" id="CHEBI:58885"/>
        <dbReference type="ChEBI" id="CHEBI:66914"/>
        <dbReference type="EC" id="2.7.7.12"/>
    </reaction>
</comment>
<feature type="binding site" description="in other chain" evidence="14">
    <location>
        <position position="151"/>
    </location>
    <ligand>
        <name>UDP-alpha-D-glucose</name>
        <dbReference type="ChEBI" id="CHEBI:58885"/>
        <note>ligand shared between dimeric partners</note>
    </ligand>
</feature>
<keyword evidence="21" id="KW-1185">Reference proteome</keyword>
<proteinExistence type="inferred from homology"/>
<sequence length="352" mass="39818">MFNPADHPHRRYNPLVGRWVLVSPHRARRPWQGQQDAPERAIRPSHDATCYLCAGNTRANGAVNPAYTHTFVFANDFAALLQDTPAPPANDDPLFQASQAQGEARVICFSPDHAKTLPELPLDALERVVDVWVEQVAELGQKYRWVQVFENKGAVMGCSNPHPHGQLWASNFLPTEVEAEDEHQRAYYAQHGRPMLVDYAQREADTERVVVDTEHWIAVVPYWAAWPFETLLLPKAHVSHLDQLSAAQRADLAVAIKQLTTRYDNLFQCSFPYSMGWHGRATNTDEDQPHWQLHAHFYPPLLRSASVKKFMVGYEMMAETQRDITPEQAAAQLRQVSATQHYLASANEPAAS</sequence>
<gene>
    <name evidence="20" type="primary">galT</name>
    <name evidence="20" type="ORF">WG78_09775</name>
</gene>
<evidence type="ECO:0000313" key="21">
    <source>
        <dbReference type="Proteomes" id="UP000037939"/>
    </source>
</evidence>
<keyword evidence="11 17" id="KW-0119">Carbohydrate metabolism</keyword>
<comment type="cofactor">
    <cofactor evidence="15">
        <name>Zn(2+)</name>
        <dbReference type="ChEBI" id="CHEBI:29105"/>
    </cofactor>
    <text evidence="15">Binds 1 zinc ion per subunit.</text>
</comment>
<feature type="binding site" evidence="16">
    <location>
        <position position="294"/>
    </location>
    <ligand>
        <name>Fe cation</name>
        <dbReference type="ChEBI" id="CHEBI:24875"/>
    </ligand>
</feature>
<feature type="binding site" evidence="15">
    <location>
        <position position="50"/>
    </location>
    <ligand>
        <name>Zn(2+)</name>
        <dbReference type="ChEBI" id="CHEBI:29105"/>
    </ligand>
</feature>
<dbReference type="GO" id="GO:0008108">
    <property type="term" value="F:UDP-glucose:hexose-1-phosphate uridylyltransferase activity"/>
    <property type="evidence" value="ECO:0007669"/>
    <property type="project" value="UniProtKB-UniRule"/>
</dbReference>
<dbReference type="EC" id="2.7.7.12" evidence="4 12"/>
<feature type="domain" description="Galactose-1-phosphate uridyl transferase C-terminal" evidence="19">
    <location>
        <begin position="180"/>
        <end position="344"/>
    </location>
</feature>
<accession>A0A0N0XJ47</accession>
<evidence type="ECO:0000256" key="1">
    <source>
        <dbReference type="ARBA" id="ARBA00001107"/>
    </source>
</evidence>
<dbReference type="InterPro" id="IPR036265">
    <property type="entry name" value="HIT-like_sf"/>
</dbReference>
<feature type="binding site" evidence="15">
    <location>
        <position position="162"/>
    </location>
    <ligand>
        <name>Zn(2+)</name>
        <dbReference type="ChEBI" id="CHEBI:29105"/>
    </ligand>
</feature>
<dbReference type="Gene3D" id="3.30.428.10">
    <property type="entry name" value="HIT-like"/>
    <property type="match status" value="2"/>
</dbReference>
<dbReference type="InterPro" id="IPR019779">
    <property type="entry name" value="GalP_UDPtransf1_His-AS"/>
</dbReference>
<dbReference type="OrthoDB" id="9769064at2"/>
<dbReference type="PANTHER" id="PTHR11943:SF1">
    <property type="entry name" value="GALACTOSE-1-PHOSPHATE URIDYLYLTRANSFERASE"/>
    <property type="match status" value="1"/>
</dbReference>
<comment type="cofactor">
    <cofactor evidence="16">
        <name>Fe cation</name>
        <dbReference type="ChEBI" id="CHEBI:24875"/>
    </cofactor>
    <text evidence="16">Binds 1 Fe cation per subunit.</text>
</comment>
<dbReference type="Pfam" id="PF01087">
    <property type="entry name" value="GalP_UDP_transf"/>
    <property type="match status" value="1"/>
</dbReference>
<keyword evidence="10 17" id="KW-0299">Galactose metabolism</keyword>
<evidence type="ECO:0000256" key="4">
    <source>
        <dbReference type="ARBA" id="ARBA00012384"/>
    </source>
</evidence>
<evidence type="ECO:0000256" key="12">
    <source>
        <dbReference type="NCBIfam" id="TIGR00209"/>
    </source>
</evidence>
<evidence type="ECO:0000256" key="14">
    <source>
        <dbReference type="PIRSR" id="PIRSR000808-2"/>
    </source>
</evidence>
<dbReference type="AlphaFoldDB" id="A0A0N0XJ47"/>
<comment type="similarity">
    <text evidence="3 17">Belongs to the galactose-1-phosphate uridylyltransferase type 1 family.</text>
</comment>
<evidence type="ECO:0000259" key="18">
    <source>
        <dbReference type="Pfam" id="PF01087"/>
    </source>
</evidence>
<dbReference type="NCBIfam" id="NF008724">
    <property type="entry name" value="PRK11720.1"/>
    <property type="match status" value="1"/>
</dbReference>
<dbReference type="NCBIfam" id="TIGR00209">
    <property type="entry name" value="galT_1"/>
    <property type="match status" value="1"/>
</dbReference>
<organism evidence="20 21">
    <name type="scientific">Amantichitinum ursilacus</name>
    <dbReference type="NCBI Taxonomy" id="857265"/>
    <lineage>
        <taxon>Bacteria</taxon>
        <taxon>Pseudomonadati</taxon>
        <taxon>Pseudomonadota</taxon>
        <taxon>Betaproteobacteria</taxon>
        <taxon>Neisseriales</taxon>
        <taxon>Chitinibacteraceae</taxon>
        <taxon>Amantichitinum</taxon>
    </lineage>
</organism>
<keyword evidence="7 17" id="KW-0548">Nucleotidyltransferase</keyword>
<dbReference type="FunFam" id="3.30.428.10:FF:000002">
    <property type="entry name" value="Galactose-1-phosphate uridylyltransferase"/>
    <property type="match status" value="1"/>
</dbReference>
<dbReference type="FunFam" id="3.30.428.10:FF:000001">
    <property type="entry name" value="Galactose-1-phosphate uridylyltransferase"/>
    <property type="match status" value="1"/>
</dbReference>
<feature type="binding site" description="in other chain" evidence="14">
    <location>
        <position position="59"/>
    </location>
    <ligand>
        <name>UDP-alpha-D-glucose</name>
        <dbReference type="ChEBI" id="CHEBI:58885"/>
        <note>ligand shared between dimeric partners</note>
    </ligand>
</feature>
<feature type="binding site" evidence="15">
    <location>
        <position position="53"/>
    </location>
    <ligand>
        <name>Zn(2+)</name>
        <dbReference type="ChEBI" id="CHEBI:29105"/>
    </ligand>
</feature>
<dbReference type="PROSITE" id="PS00117">
    <property type="entry name" value="GAL_P_UDP_TRANSF_I"/>
    <property type="match status" value="1"/>
</dbReference>
<feature type="binding site" description="in other chain" evidence="14">
    <location>
        <position position="166"/>
    </location>
    <ligand>
        <name>UDP-alpha-D-glucose</name>
        <dbReference type="ChEBI" id="CHEBI:58885"/>
        <note>ligand shared between dimeric partners</note>
    </ligand>
</feature>
<dbReference type="UniPathway" id="UPA00214"/>
<evidence type="ECO:0000256" key="7">
    <source>
        <dbReference type="ARBA" id="ARBA00022695"/>
    </source>
</evidence>
<feature type="binding site" description="in other chain" evidence="14">
    <location>
        <begin position="157"/>
        <end position="159"/>
    </location>
    <ligand>
        <name>UDP-alpha-D-glucose</name>
        <dbReference type="ChEBI" id="CHEBI:58885"/>
        <note>ligand shared between dimeric partners</note>
    </ligand>
</feature>
<evidence type="ECO:0000259" key="19">
    <source>
        <dbReference type="Pfam" id="PF02744"/>
    </source>
</evidence>
<evidence type="ECO:0000256" key="2">
    <source>
        <dbReference type="ARBA" id="ARBA00004947"/>
    </source>
</evidence>
<evidence type="ECO:0000256" key="11">
    <source>
        <dbReference type="ARBA" id="ARBA00023277"/>
    </source>
</evidence>
<reference evidence="20 21" key="1">
    <citation type="submission" date="2015-07" db="EMBL/GenBank/DDBJ databases">
        <title>Draft genome sequence of the Amantichitinum ursilacus IGB-41, a new chitin-degrading bacterium.</title>
        <authorList>
            <person name="Kirstahler P."/>
            <person name="Guenther M."/>
            <person name="Grumaz C."/>
            <person name="Rupp S."/>
            <person name="Zibek S."/>
            <person name="Sohn K."/>
        </authorList>
    </citation>
    <scope>NUCLEOTIDE SEQUENCE [LARGE SCALE GENOMIC DNA]</scope>
    <source>
        <strain evidence="20 21">IGB-41</strain>
    </source>
</reference>
<feature type="binding site" description="in other chain" evidence="14">
    <location>
        <begin position="75"/>
        <end position="76"/>
    </location>
    <ligand>
        <name>UDP-alpha-D-glucose</name>
        <dbReference type="ChEBI" id="CHEBI:58885"/>
        <note>ligand shared between dimeric partners</note>
    </ligand>
</feature>
<dbReference type="RefSeq" id="WP_053937606.1">
    <property type="nucleotide sequence ID" value="NZ_LAQT01000007.1"/>
</dbReference>
<dbReference type="CDD" id="cd00608">
    <property type="entry name" value="GalT"/>
    <property type="match status" value="1"/>
</dbReference>
<protein>
    <recommendedName>
        <fullName evidence="5 12">Galactose-1-phosphate uridylyltransferase</fullName>
        <ecNumber evidence="4 12">2.7.7.12</ecNumber>
    </recommendedName>
</protein>
<evidence type="ECO:0000256" key="3">
    <source>
        <dbReference type="ARBA" id="ARBA00010951"/>
    </source>
</evidence>
<dbReference type="Proteomes" id="UP000037939">
    <property type="component" value="Unassembled WGS sequence"/>
</dbReference>
<keyword evidence="8 15" id="KW-0479">Metal-binding</keyword>
<dbReference type="SUPFAM" id="SSF54197">
    <property type="entry name" value="HIT-like"/>
    <property type="match status" value="2"/>
</dbReference>
<dbReference type="STRING" id="857265.WG78_09775"/>
<name>A0A0N0XJ47_9NEIS</name>
<dbReference type="GO" id="GO:0033499">
    <property type="term" value="P:galactose catabolic process via UDP-galactose, Leloir pathway"/>
    <property type="evidence" value="ECO:0007669"/>
    <property type="project" value="TreeGrafter"/>
</dbReference>
<dbReference type="PIRSF" id="PIRSF000808">
    <property type="entry name" value="GalT"/>
    <property type="match status" value="1"/>
</dbReference>
<evidence type="ECO:0000256" key="8">
    <source>
        <dbReference type="ARBA" id="ARBA00022723"/>
    </source>
</evidence>
<feature type="domain" description="Galactose-1-phosphate uridyl transferase N-terminal" evidence="18">
    <location>
        <begin position="2"/>
        <end position="174"/>
    </location>
</feature>
<dbReference type="InterPro" id="IPR005850">
    <property type="entry name" value="GalP_Utransf_C"/>
</dbReference>
<keyword evidence="9 15" id="KW-0862">Zinc</keyword>
<keyword evidence="6 17" id="KW-0808">Transferase</keyword>
<evidence type="ECO:0000256" key="17">
    <source>
        <dbReference type="RuleBase" id="RU000506"/>
    </source>
</evidence>
<feature type="active site" description="Tele-UMP-histidine intermediate" evidence="13">
    <location>
        <position position="164"/>
    </location>
</feature>
<evidence type="ECO:0000256" key="13">
    <source>
        <dbReference type="PIRSR" id="PIRSR000808-1"/>
    </source>
</evidence>
<feature type="binding site" evidence="14">
    <location>
        <begin position="309"/>
        <end position="310"/>
    </location>
    <ligand>
        <name>UDP-alpha-D-glucose</name>
        <dbReference type="ChEBI" id="CHEBI:58885"/>
        <note>ligand shared between dimeric partners</note>
    </ligand>
</feature>
<evidence type="ECO:0000256" key="15">
    <source>
        <dbReference type="PIRSR" id="PIRSR000808-3"/>
    </source>
</evidence>
<feature type="binding site" evidence="15">
    <location>
        <position position="113"/>
    </location>
    <ligand>
        <name>Zn(2+)</name>
        <dbReference type="ChEBI" id="CHEBI:29105"/>
    </ligand>
</feature>
<dbReference type="PANTHER" id="PTHR11943">
    <property type="entry name" value="GALACTOSE-1-PHOSPHATE URIDYLYLTRANSFERASE"/>
    <property type="match status" value="1"/>
</dbReference>
<dbReference type="EMBL" id="LAQT01000007">
    <property type="protein sequence ID" value="KPC53369.1"/>
    <property type="molecule type" value="Genomic_DNA"/>
</dbReference>
<feature type="binding site" evidence="16">
    <location>
        <position position="296"/>
    </location>
    <ligand>
        <name>Fe cation</name>
        <dbReference type="ChEBI" id="CHEBI:24875"/>
    </ligand>
</feature>
<comment type="pathway">
    <text evidence="2 17">Carbohydrate metabolism; galactose metabolism.</text>
</comment>
<dbReference type="InterPro" id="IPR005849">
    <property type="entry name" value="GalP_Utransf_N"/>
</dbReference>
<feature type="binding site" description="in other chain" evidence="14">
    <location>
        <position position="321"/>
    </location>
    <ligand>
        <name>UDP-alpha-D-glucose</name>
        <dbReference type="ChEBI" id="CHEBI:58885"/>
        <note>ligand shared between dimeric partners</note>
    </ligand>
</feature>
<dbReference type="InterPro" id="IPR001937">
    <property type="entry name" value="GalP_UDPtransf1"/>
</dbReference>
<feature type="binding site" evidence="16">
    <location>
        <position position="278"/>
    </location>
    <ligand>
        <name>Fe cation</name>
        <dbReference type="ChEBI" id="CHEBI:24875"/>
    </ligand>
</feature>
<evidence type="ECO:0000256" key="16">
    <source>
        <dbReference type="PIRSR" id="PIRSR000808-4"/>
    </source>
</evidence>
<evidence type="ECO:0000256" key="10">
    <source>
        <dbReference type="ARBA" id="ARBA00023144"/>
    </source>
</evidence>
<keyword evidence="16" id="KW-0408">Iron</keyword>
<dbReference type="GO" id="GO:0008270">
    <property type="term" value="F:zinc ion binding"/>
    <property type="evidence" value="ECO:0007669"/>
    <property type="project" value="InterPro"/>
</dbReference>
<feature type="binding site" evidence="14">
    <location>
        <begin position="314"/>
        <end position="315"/>
    </location>
    <ligand>
        <name>UDP-alpha-D-glucose</name>
        <dbReference type="ChEBI" id="CHEBI:58885"/>
        <note>ligand shared between dimeric partners</note>
    </ligand>
</feature>
<evidence type="ECO:0000256" key="9">
    <source>
        <dbReference type="ARBA" id="ARBA00022833"/>
    </source>
</evidence>
<evidence type="ECO:0000256" key="6">
    <source>
        <dbReference type="ARBA" id="ARBA00022679"/>
    </source>
</evidence>
<dbReference type="PATRIC" id="fig|857265.3.peg.2012"/>
<evidence type="ECO:0000313" key="20">
    <source>
        <dbReference type="EMBL" id="KPC53369.1"/>
    </source>
</evidence>
<dbReference type="GO" id="GO:0005737">
    <property type="term" value="C:cytoplasm"/>
    <property type="evidence" value="ECO:0007669"/>
    <property type="project" value="TreeGrafter"/>
</dbReference>
<dbReference type="Pfam" id="PF02744">
    <property type="entry name" value="GalP_UDP_tr_C"/>
    <property type="match status" value="1"/>
</dbReference>
<evidence type="ECO:0000256" key="5">
    <source>
        <dbReference type="ARBA" id="ARBA00016340"/>
    </source>
</evidence>
<feature type="binding site" evidence="14">
    <location>
        <begin position="26"/>
        <end position="29"/>
    </location>
    <ligand>
        <name>UDP-alpha-D-glucose</name>
        <dbReference type="ChEBI" id="CHEBI:58885"/>
        <note>ligand shared between dimeric partners</note>
    </ligand>
</feature>